<protein>
    <submittedName>
        <fullName evidence="6">COG1525 Micrococcal nuclease (Thermonuclease) homologs</fullName>
    </submittedName>
</protein>
<reference evidence="6" key="1">
    <citation type="submission" date="2020-05" db="EMBL/GenBank/DDBJ databases">
        <authorList>
            <person name="Chiriac C."/>
            <person name="Salcher M."/>
            <person name="Ghai R."/>
            <person name="Kavagutti S V."/>
        </authorList>
    </citation>
    <scope>NUCLEOTIDE SEQUENCE</scope>
</reference>
<evidence type="ECO:0000313" key="4">
    <source>
        <dbReference type="EMBL" id="CAB4198447.1"/>
    </source>
</evidence>
<gene>
    <name evidence="3" type="ORF">UFOVP1066_22</name>
    <name evidence="4" type="ORF">UFOVP1315_93</name>
    <name evidence="5" type="ORF">UFOVP1421_54</name>
    <name evidence="6" type="ORF">UFOVP1525_64</name>
    <name evidence="2" type="ORF">UFOVP909_27</name>
</gene>
<evidence type="ECO:0000313" key="5">
    <source>
        <dbReference type="EMBL" id="CAB4211435.1"/>
    </source>
</evidence>
<dbReference type="SMART" id="SM00318">
    <property type="entry name" value="SNc"/>
    <property type="match status" value="1"/>
</dbReference>
<dbReference type="EMBL" id="LR798454">
    <property type="protein sequence ID" value="CAB5238521.1"/>
    <property type="molecule type" value="Genomic_DNA"/>
</dbReference>
<dbReference type="PROSITE" id="PS50830">
    <property type="entry name" value="TNASE_3"/>
    <property type="match status" value="1"/>
</dbReference>
<organism evidence="6">
    <name type="scientific">uncultured Caudovirales phage</name>
    <dbReference type="NCBI Taxonomy" id="2100421"/>
    <lineage>
        <taxon>Viruses</taxon>
        <taxon>Duplodnaviria</taxon>
        <taxon>Heunggongvirae</taxon>
        <taxon>Uroviricota</taxon>
        <taxon>Caudoviricetes</taxon>
        <taxon>Peduoviridae</taxon>
        <taxon>Maltschvirus</taxon>
        <taxon>Maltschvirus maltsch</taxon>
    </lineage>
</organism>
<dbReference type="InterPro" id="IPR035437">
    <property type="entry name" value="SNase_OB-fold_sf"/>
</dbReference>
<dbReference type="Gene3D" id="2.40.50.90">
    <property type="match status" value="1"/>
</dbReference>
<dbReference type="EMBL" id="LR797272">
    <property type="protein sequence ID" value="CAB4198447.1"/>
    <property type="molecule type" value="Genomic_DNA"/>
</dbReference>
<accession>A0A6J7XP40</accession>
<evidence type="ECO:0000313" key="2">
    <source>
        <dbReference type="EMBL" id="CAB4170329.1"/>
    </source>
</evidence>
<evidence type="ECO:0000313" key="6">
    <source>
        <dbReference type="EMBL" id="CAB5238521.1"/>
    </source>
</evidence>
<evidence type="ECO:0000259" key="1">
    <source>
        <dbReference type="PROSITE" id="PS50830"/>
    </source>
</evidence>
<feature type="domain" description="TNase-like" evidence="1">
    <location>
        <begin position="2"/>
        <end position="141"/>
    </location>
</feature>
<evidence type="ECO:0000313" key="3">
    <source>
        <dbReference type="EMBL" id="CAB4181312.1"/>
    </source>
</evidence>
<name>A0A6J7XP40_9CAUD</name>
<sequence length="141" mass="16016">MYQYKCKIIKVLDGDTVDIDLDLGFKIILANQRVRMAGVDTPESRTTIAEEKVRGLLSKKKLAEKLPIGSWQIIETQKPDSNDDKFGRILGVFILEDGTRVNDWLIQNNYAVPYKGENKDLTQGEHQANKKILIERGELKG</sequence>
<proteinExistence type="predicted"/>
<dbReference type="EMBL" id="LR797019">
    <property type="protein sequence ID" value="CAB4181312.1"/>
    <property type="molecule type" value="Genomic_DNA"/>
</dbReference>
<dbReference type="SUPFAM" id="SSF50199">
    <property type="entry name" value="Staphylococcal nuclease"/>
    <property type="match status" value="1"/>
</dbReference>
<dbReference type="Pfam" id="PF00565">
    <property type="entry name" value="SNase"/>
    <property type="match status" value="1"/>
</dbReference>
<dbReference type="EMBL" id="LR796861">
    <property type="protein sequence ID" value="CAB4170329.1"/>
    <property type="molecule type" value="Genomic_DNA"/>
</dbReference>
<dbReference type="EMBL" id="LR797375">
    <property type="protein sequence ID" value="CAB4211435.1"/>
    <property type="molecule type" value="Genomic_DNA"/>
</dbReference>
<dbReference type="InterPro" id="IPR016071">
    <property type="entry name" value="Staphylococal_nuclease_OB-fold"/>
</dbReference>